<evidence type="ECO:0000313" key="2">
    <source>
        <dbReference type="EMBL" id="REH35645.1"/>
    </source>
</evidence>
<reference evidence="2 3" key="1">
    <citation type="submission" date="2018-08" db="EMBL/GenBank/DDBJ databases">
        <title>Genomic Encyclopedia of Archaeal and Bacterial Type Strains, Phase II (KMG-II): from individual species to whole genera.</title>
        <authorList>
            <person name="Goeker M."/>
        </authorList>
    </citation>
    <scope>NUCLEOTIDE SEQUENCE [LARGE SCALE GENOMIC DNA]</scope>
    <source>
        <strain evidence="2 3">DSM 45791</strain>
    </source>
</reference>
<dbReference type="EMBL" id="QUNO01000017">
    <property type="protein sequence ID" value="REH35645.1"/>
    <property type="molecule type" value="Genomic_DNA"/>
</dbReference>
<comment type="caution">
    <text evidence="2">The sequence shown here is derived from an EMBL/GenBank/DDBJ whole genome shotgun (WGS) entry which is preliminary data.</text>
</comment>
<feature type="compositionally biased region" description="Low complexity" evidence="1">
    <location>
        <begin position="21"/>
        <end position="31"/>
    </location>
</feature>
<sequence length="31" mass="3293">MRVTVAAVAMRAAPQGRTAVRGRPPVSSRSR</sequence>
<evidence type="ECO:0000313" key="3">
    <source>
        <dbReference type="Proteomes" id="UP000256269"/>
    </source>
</evidence>
<accession>A0A3E0GZ80</accession>
<gene>
    <name evidence="2" type="ORF">BCF44_11733</name>
</gene>
<evidence type="ECO:0000256" key="1">
    <source>
        <dbReference type="SAM" id="MobiDB-lite"/>
    </source>
</evidence>
<proteinExistence type="predicted"/>
<protein>
    <submittedName>
        <fullName evidence="2">Uncharacterized protein</fullName>
    </submittedName>
</protein>
<dbReference type="AlphaFoldDB" id="A0A3E0GZ80"/>
<name>A0A3E0GZ80_9PSEU</name>
<feature type="compositionally biased region" description="Low complexity" evidence="1">
    <location>
        <begin position="1"/>
        <end position="13"/>
    </location>
</feature>
<organism evidence="2 3">
    <name type="scientific">Kutzneria buriramensis</name>
    <dbReference type="NCBI Taxonomy" id="1045776"/>
    <lineage>
        <taxon>Bacteria</taxon>
        <taxon>Bacillati</taxon>
        <taxon>Actinomycetota</taxon>
        <taxon>Actinomycetes</taxon>
        <taxon>Pseudonocardiales</taxon>
        <taxon>Pseudonocardiaceae</taxon>
        <taxon>Kutzneria</taxon>
    </lineage>
</organism>
<dbReference type="Proteomes" id="UP000256269">
    <property type="component" value="Unassembled WGS sequence"/>
</dbReference>
<keyword evidence="3" id="KW-1185">Reference proteome</keyword>
<feature type="region of interest" description="Disordered" evidence="1">
    <location>
        <begin position="1"/>
        <end position="31"/>
    </location>
</feature>